<dbReference type="GO" id="GO:0008270">
    <property type="term" value="F:zinc ion binding"/>
    <property type="evidence" value="ECO:0007669"/>
    <property type="project" value="UniProtKB-UniRule"/>
</dbReference>
<evidence type="ECO:0000313" key="16">
    <source>
        <dbReference type="EMBL" id="QIS91189.1"/>
    </source>
</evidence>
<gene>
    <name evidence="13 16" type="primary">rpoC1</name>
</gene>
<feature type="binding site" evidence="13">
    <location>
        <position position="90"/>
    </location>
    <ligand>
        <name>Zn(2+)</name>
        <dbReference type="ChEBI" id="CHEBI:29105"/>
    </ligand>
</feature>
<dbReference type="InterPro" id="IPR042102">
    <property type="entry name" value="RNA_pol_Rpb1_3_sf"/>
</dbReference>
<evidence type="ECO:0000256" key="13">
    <source>
        <dbReference type="HAMAP-Rule" id="MF_01323"/>
    </source>
</evidence>
<dbReference type="FunFam" id="1.10.40.90:FF:000002">
    <property type="entry name" value="DNA-directed RNA polymerase subunit"/>
    <property type="match status" value="1"/>
</dbReference>
<dbReference type="SMART" id="SM00663">
    <property type="entry name" value="RPOLA_N"/>
    <property type="match status" value="1"/>
</dbReference>
<comment type="subunit">
    <text evidence="13">In plastids the minimal PEP RNA polymerase catalytic core is composed of four subunits: alpha, beta, beta', and beta''. When a (nuclear-encoded) sigma factor is associated with the core the holoenzyme is formed, which can initiate transcription.</text>
</comment>
<keyword evidence="8 13" id="KW-0479">Metal-binding</keyword>
<evidence type="ECO:0000256" key="11">
    <source>
        <dbReference type="ARBA" id="ARBA00023163"/>
    </source>
</evidence>
<sequence length="683" mass="78870">MIDRYKHQQLRIGLVSPQQISAWATKILPNGEIVGEVTKPYTFHYKTNKPEKDGLFCERIFGPIKSGICACGNYRVIGDEKEDPKFCEQCGVQFVDSRIRRYQMGYIKLACPVTHVWYLKRLPSYIANLLDKSLKELEGLVYCDYLNFSFARPITKKPTFLRLRGSFEYEIQSWKYSIPLFFTTQGFDAFRNREISTGAVAIREQLADLDLRIILENSLVEWKELGEEGPTGNEWEDRKVGRRKDFLVRRMELTKHFIRTNIEPEWMVLFLLPVLPPELRPIIQIDGGKLMSSDINELYRRVIYRNNTLTDLLTTSRSTPGELVMCQEKLVQEAVDTLLDNGIRGQPMKDGHNKVYKSFSDVIEGKEGRFRETLLGKRVDYSGRSVIVVGPSLSLHRCGLPREIAIELFQTFVIRGLIRQHLASNIGVAKNKIREKEPIVWEILQEVMQGHPVLLNRAPTLHRLGIQAFQPVLVEGRAICLHPLVCKGFNADFDGDQMAVHVPLSLEAQAEARLLMFSHMNLLSPAIGDPISVPTQDMLMGLYVLTSGNHRGICVNRYNPWNRRNYQTKKSDNNNYEYTKEPFFCNSYDAIGAYRQKRINLDSPLWLRWRLDQRVIASREIPIEVHYESLGIYYEIYGHYLIVKSIKKEIIFLYIRTTVGHISLYREIEEAIQGFSHACSYGT</sequence>
<comment type="function">
    <text evidence="1 13 14">DNA-dependent RNA polymerase catalyzes the transcription of DNA into RNA using the four ribonucleoside triphosphates as substrates.</text>
</comment>
<dbReference type="Gene3D" id="1.10.274.100">
    <property type="entry name" value="RNA polymerase Rpb1, domain 3"/>
    <property type="match status" value="1"/>
</dbReference>
<keyword evidence="7 13" id="KW-0548">Nucleotidyltransferase</keyword>
<organism evidence="16">
    <name type="scientific">Bertiera longithyrsa</name>
    <dbReference type="NCBI Taxonomy" id="1008956"/>
    <lineage>
        <taxon>Eukaryota</taxon>
        <taxon>Viridiplantae</taxon>
        <taxon>Streptophyta</taxon>
        <taxon>Embryophyta</taxon>
        <taxon>Tracheophyta</taxon>
        <taxon>Spermatophyta</taxon>
        <taxon>Magnoliopsida</taxon>
        <taxon>eudicotyledons</taxon>
        <taxon>Gunneridae</taxon>
        <taxon>Pentapetalae</taxon>
        <taxon>asterids</taxon>
        <taxon>lamiids</taxon>
        <taxon>Gentianales</taxon>
        <taxon>Rubiaceae</taxon>
        <taxon>Ixoroideae</taxon>
        <taxon>Gardenieae complex</taxon>
        <taxon>Bertiereae - Coffeeae clade</taxon>
        <taxon>Bertiereae</taxon>
        <taxon>Bertiera</taxon>
    </lineage>
</organism>
<protein>
    <recommendedName>
        <fullName evidence="13">DNA-directed RNA polymerase subunit beta'</fullName>
        <ecNumber evidence="13">2.7.7.6</ecNumber>
    </recommendedName>
    <alternativeName>
        <fullName evidence="13">PEP</fullName>
    </alternativeName>
    <alternativeName>
        <fullName evidence="13">Plastid-encoded RNA polymerase subunit beta'</fullName>
        <shortName evidence="13">RNA polymerase subunit beta'</shortName>
    </alternativeName>
</protein>
<dbReference type="InterPro" id="IPR044893">
    <property type="entry name" value="RNA_pol_Rpb1_clamp_domain"/>
</dbReference>
<dbReference type="Pfam" id="PF04997">
    <property type="entry name" value="RNA_pol_Rpb1_1"/>
    <property type="match status" value="1"/>
</dbReference>
<dbReference type="EC" id="2.7.7.6" evidence="13"/>
<keyword evidence="11 13" id="KW-0804">Transcription</keyword>
<evidence type="ECO:0000256" key="14">
    <source>
        <dbReference type="RuleBase" id="RU004279"/>
    </source>
</evidence>
<comment type="catalytic activity">
    <reaction evidence="12 13 14">
        <text>RNA(n) + a ribonucleoside 5'-triphosphate = RNA(n+1) + diphosphate</text>
        <dbReference type="Rhea" id="RHEA:21248"/>
        <dbReference type="Rhea" id="RHEA-COMP:14527"/>
        <dbReference type="Rhea" id="RHEA-COMP:17342"/>
        <dbReference type="ChEBI" id="CHEBI:33019"/>
        <dbReference type="ChEBI" id="CHEBI:61557"/>
        <dbReference type="ChEBI" id="CHEBI:140395"/>
        <dbReference type="EC" id="2.7.7.6"/>
    </reaction>
</comment>
<comment type="similarity">
    <text evidence="2 13">Belongs to the RNA polymerase beta' chain family. RpoC1 subfamily.</text>
</comment>
<dbReference type="GO" id="GO:0003899">
    <property type="term" value="F:DNA-directed RNA polymerase activity"/>
    <property type="evidence" value="ECO:0007669"/>
    <property type="project" value="UniProtKB-UniRule"/>
</dbReference>
<dbReference type="InterPro" id="IPR007080">
    <property type="entry name" value="RNA_pol_Rpb1_1"/>
</dbReference>
<dbReference type="InterPro" id="IPR006592">
    <property type="entry name" value="RNA_pol_N"/>
</dbReference>
<dbReference type="GO" id="GO:0000287">
    <property type="term" value="F:magnesium ion binding"/>
    <property type="evidence" value="ECO:0007669"/>
    <property type="project" value="UniProtKB-UniRule"/>
</dbReference>
<evidence type="ECO:0000256" key="8">
    <source>
        <dbReference type="ARBA" id="ARBA00022723"/>
    </source>
</evidence>
<dbReference type="InterPro" id="IPR000722">
    <property type="entry name" value="RNA_pol_asu"/>
</dbReference>
<dbReference type="GO" id="GO:0009507">
    <property type="term" value="C:chloroplast"/>
    <property type="evidence" value="ECO:0007669"/>
    <property type="project" value="UniProtKB-SubCell"/>
</dbReference>
<reference evidence="16" key="2">
    <citation type="journal article" date="2020" name="Zhi Wu Fen Lei Xue Bao">
        <title>Conflicting phylogenetic signals in genomic data of the coffee family (Rubiaceae).</title>
        <authorList>
            <person name="Wikstroem N."/>
            <person name="Bremer B."/>
            <person name="Rydin C."/>
        </authorList>
    </citation>
    <scope>NUCLEOTIDE SEQUENCE</scope>
</reference>
<keyword evidence="6 13" id="KW-0808">Transferase</keyword>
<evidence type="ECO:0000256" key="6">
    <source>
        <dbReference type="ARBA" id="ARBA00022679"/>
    </source>
</evidence>
<dbReference type="EMBL" id="KY348833">
    <property type="protein sequence ID" value="QIS91189.1"/>
    <property type="molecule type" value="Genomic_DNA"/>
</dbReference>
<dbReference type="Gene3D" id="1.10.40.90">
    <property type="match status" value="1"/>
</dbReference>
<evidence type="ECO:0000256" key="5">
    <source>
        <dbReference type="ARBA" id="ARBA00022640"/>
    </source>
</evidence>
<evidence type="ECO:0000256" key="12">
    <source>
        <dbReference type="ARBA" id="ARBA00048552"/>
    </source>
</evidence>
<evidence type="ECO:0000256" key="10">
    <source>
        <dbReference type="ARBA" id="ARBA00022842"/>
    </source>
</evidence>
<dbReference type="HAMAP" id="MF_01323">
    <property type="entry name" value="RNApol_bact_RpoC1"/>
    <property type="match status" value="1"/>
</dbReference>
<keyword evidence="9 13" id="KW-0862">Zinc</keyword>
<evidence type="ECO:0000256" key="4">
    <source>
        <dbReference type="ARBA" id="ARBA00022528"/>
    </source>
</evidence>
<evidence type="ECO:0000259" key="15">
    <source>
        <dbReference type="SMART" id="SM00663"/>
    </source>
</evidence>
<dbReference type="Pfam" id="PF00623">
    <property type="entry name" value="RNA_pol_Rpb1_2"/>
    <property type="match status" value="2"/>
</dbReference>
<dbReference type="AlphaFoldDB" id="A0A6H0DPY3"/>
<keyword evidence="4 16" id="KW-0150">Chloroplast</keyword>
<proteinExistence type="inferred from homology"/>
<feature type="binding site" evidence="13">
    <location>
        <position position="87"/>
    </location>
    <ligand>
        <name>Zn(2+)</name>
        <dbReference type="ChEBI" id="CHEBI:29105"/>
    </ligand>
</feature>
<keyword evidence="3 13" id="KW-0240">DNA-directed RNA polymerase</keyword>
<dbReference type="GO" id="GO:0003677">
    <property type="term" value="F:DNA binding"/>
    <property type="evidence" value="ECO:0007669"/>
    <property type="project" value="UniProtKB-UniRule"/>
</dbReference>
<dbReference type="PANTHER" id="PTHR19376:SF54">
    <property type="entry name" value="DNA-DIRECTED RNA POLYMERASE SUBUNIT BETA"/>
    <property type="match status" value="1"/>
</dbReference>
<keyword evidence="10 13" id="KW-0460">Magnesium</keyword>
<evidence type="ECO:0000256" key="2">
    <source>
        <dbReference type="ARBA" id="ARBA00007207"/>
    </source>
</evidence>
<dbReference type="Gene3D" id="2.40.40.20">
    <property type="match status" value="1"/>
</dbReference>
<comment type="cofactor">
    <cofactor evidence="13">
        <name>Zn(2+)</name>
        <dbReference type="ChEBI" id="CHEBI:29105"/>
    </cofactor>
    <text evidence="13">Binds 1 Zn(2+) ion per subunit.</text>
</comment>
<accession>A0A6H0DPY3</accession>
<evidence type="ECO:0000256" key="1">
    <source>
        <dbReference type="ARBA" id="ARBA00004026"/>
    </source>
</evidence>
<name>A0A6H0DPY3_9GENT</name>
<dbReference type="InterPro" id="IPR034678">
    <property type="entry name" value="RNApol_RpoC1"/>
</dbReference>
<evidence type="ECO:0000256" key="9">
    <source>
        <dbReference type="ARBA" id="ARBA00022833"/>
    </source>
</evidence>
<comment type="subcellular location">
    <subcellularLocation>
        <location evidence="13">Plastid</location>
        <location evidence="13">Chloroplast</location>
    </subcellularLocation>
</comment>
<dbReference type="InterPro" id="IPR045867">
    <property type="entry name" value="DNA-dir_RpoC_beta_prime"/>
</dbReference>
<dbReference type="SUPFAM" id="SSF64484">
    <property type="entry name" value="beta and beta-prime subunits of DNA dependent RNA-polymerase"/>
    <property type="match status" value="1"/>
</dbReference>
<evidence type="ECO:0000256" key="7">
    <source>
        <dbReference type="ARBA" id="ARBA00022695"/>
    </source>
</evidence>
<feature type="binding site" evidence="13">
    <location>
        <position position="494"/>
    </location>
    <ligand>
        <name>Mg(2+)</name>
        <dbReference type="ChEBI" id="CHEBI:18420"/>
    </ligand>
</feature>
<feature type="binding site" evidence="13">
    <location>
        <position position="69"/>
    </location>
    <ligand>
        <name>Zn(2+)</name>
        <dbReference type="ChEBI" id="CHEBI:29105"/>
    </ligand>
</feature>
<geneLocation type="chloroplast" evidence="16"/>
<feature type="binding site" evidence="13">
    <location>
        <position position="71"/>
    </location>
    <ligand>
        <name>Zn(2+)</name>
        <dbReference type="ChEBI" id="CHEBI:29105"/>
    </ligand>
</feature>
<feature type="binding site" evidence="13">
    <location>
        <position position="492"/>
    </location>
    <ligand>
        <name>Mg(2+)</name>
        <dbReference type="ChEBI" id="CHEBI:18420"/>
    </ligand>
</feature>
<reference evidence="16" key="1">
    <citation type="submission" date="2016-12" db="EMBL/GenBank/DDBJ databases">
        <authorList>
            <person name="Wikstrom N."/>
        </authorList>
    </citation>
    <scope>NUCLEOTIDE SEQUENCE</scope>
</reference>
<dbReference type="GO" id="GO:0000428">
    <property type="term" value="C:DNA-directed RNA polymerase complex"/>
    <property type="evidence" value="ECO:0007669"/>
    <property type="project" value="UniProtKB-KW"/>
</dbReference>
<dbReference type="Gene3D" id="4.10.860.120">
    <property type="entry name" value="RNA polymerase II, clamp domain"/>
    <property type="match status" value="1"/>
</dbReference>
<keyword evidence="5 16" id="KW-0934">Plastid</keyword>
<feature type="domain" description="RNA polymerase N-terminal" evidence="15">
    <location>
        <begin position="265"/>
        <end position="546"/>
    </location>
</feature>
<evidence type="ECO:0000256" key="3">
    <source>
        <dbReference type="ARBA" id="ARBA00022478"/>
    </source>
</evidence>
<dbReference type="PANTHER" id="PTHR19376">
    <property type="entry name" value="DNA-DIRECTED RNA POLYMERASE"/>
    <property type="match status" value="1"/>
</dbReference>
<comment type="cofactor">
    <cofactor evidence="13">
        <name>Mg(2+)</name>
        <dbReference type="ChEBI" id="CHEBI:18420"/>
    </cofactor>
    <text evidence="13">Binds 1 Mg(2+) ion per subunit.</text>
</comment>
<feature type="binding site" evidence="13">
    <location>
        <position position="496"/>
    </location>
    <ligand>
        <name>Mg(2+)</name>
        <dbReference type="ChEBI" id="CHEBI:18420"/>
    </ligand>
</feature>
<dbReference type="FunFam" id="4.10.860.120:FF:000007">
    <property type="entry name" value="DNA-directed RNA polymerase subunit gamma"/>
    <property type="match status" value="1"/>
</dbReference>
<dbReference type="GO" id="GO:0006351">
    <property type="term" value="P:DNA-templated transcription"/>
    <property type="evidence" value="ECO:0007669"/>
    <property type="project" value="UniProtKB-UniRule"/>
</dbReference>